<feature type="compositionally biased region" description="Polar residues" evidence="4">
    <location>
        <begin position="986"/>
        <end position="1002"/>
    </location>
</feature>
<dbReference type="PROSITE" id="PS50010">
    <property type="entry name" value="DH_2"/>
    <property type="match status" value="1"/>
</dbReference>
<feature type="compositionally biased region" description="Polar residues" evidence="4">
    <location>
        <begin position="516"/>
        <end position="542"/>
    </location>
</feature>
<feature type="compositionally biased region" description="Basic and acidic residues" evidence="4">
    <location>
        <begin position="52"/>
        <end position="65"/>
    </location>
</feature>
<feature type="region of interest" description="Disordered" evidence="4">
    <location>
        <begin position="20"/>
        <end position="130"/>
    </location>
</feature>
<dbReference type="Gene3D" id="2.130.10.10">
    <property type="entry name" value="YVTN repeat-like/Quinoprotein amine dehydrogenase"/>
    <property type="match status" value="1"/>
</dbReference>
<accession>A0A6S7FLI1</accession>
<reference evidence="5" key="1">
    <citation type="submission" date="2020-04" db="EMBL/GenBank/DDBJ databases">
        <authorList>
            <person name="Alioto T."/>
            <person name="Alioto T."/>
            <person name="Gomez Garrido J."/>
        </authorList>
    </citation>
    <scope>NUCLEOTIDE SEQUENCE</scope>
    <source>
        <strain evidence="5">A484AB</strain>
    </source>
</reference>
<feature type="compositionally biased region" description="Polar residues" evidence="4">
    <location>
        <begin position="34"/>
        <end position="48"/>
    </location>
</feature>
<feature type="compositionally biased region" description="Polar residues" evidence="4">
    <location>
        <begin position="317"/>
        <end position="332"/>
    </location>
</feature>
<feature type="region of interest" description="Disordered" evidence="4">
    <location>
        <begin position="727"/>
        <end position="763"/>
    </location>
</feature>
<dbReference type="InterPro" id="IPR015943">
    <property type="entry name" value="WD40/YVTN_repeat-like_dom_sf"/>
</dbReference>
<feature type="region of interest" description="Disordered" evidence="4">
    <location>
        <begin position="293"/>
        <end position="347"/>
    </location>
</feature>
<feature type="compositionally biased region" description="Polar residues" evidence="4">
    <location>
        <begin position="1705"/>
        <end position="1733"/>
    </location>
</feature>
<sequence length="2147" mass="238490">MSEEFYNRLTLSDEGNRTVLNNSVDGRSHRHGCQYSSQANASETTAANSRPYRNDNRVERTEVNLHLKHRTQRRSTASESASSRGRHRANDQNRHLVRTEDDLRTYRTSSGSNYEGEERRTPVFSNANECDSGTVLDRGYMPEIPRATPASNEQAVVVGAENTKALVERMNSYGGSEWNGANLAPSLTTCSCEGGQYANYTQPSSKQAQLCPHVKGQQQESLREDNNNVSCVSFTDRDDKRYTSSSVKHHSRYSDRYIYHPGELERQYRTDGPPSNYYYGIQTENMMRWKNSNREKSGRQVPGAYGKNEKHGLSKSLPKNSRYASASDRNVNSSDSESGPSSSEREYWPNSYCLEKRKKRVKKKGNYRTKYYFGESDPSEHSDPGHRRYNDEFPGHICCSSADCEYEQQRSRLSVYGLNNRRNISRSLTSVSSLDDEAGAFRTGFTFNRISPRGKGKKRISKINIKSFSTVQLTPSRLTRATSSTSDIGTHDGAHSRLYALENNGIKTTARKTTKDSPSVSVTAELSDSSCTSPSFKKSPFNSHIRGRKSSTSGGETPSTTPVPRICSPEIVDDKFQAPASSSFKTIHAPGLQGPGVFIADEGDLHTSTSTEEGARALKNLIENLEKDVESEDPVEIKRPELLPLQTSTATNTDNDLNNNTEDTTSPESMVASPTVSNDLLLPNEEDLPLTPGGVNRVSSFSFGKDTPYSIQKPFVTLVNIQEEDEAGYSDSSTGHLRRRRESVTKRKMSKENQGDTKETDVVTSPLRRPSYVKAQISNQISPKPDEETVVEVSRTKPNGKEQHVYCDDEKHEDENVKQEEETNVGDDNGNNRRRSKKMERPRIPTILNLDKALDELFDDVKNQQASGHVEAKIKVSRQESAPQLTNIASDVNREQRKRSNSIDDPSTAVKLIASEADSTYMQRADGKVERRHEKNEQSDIDKSLELLDELVVELSEKPGSQERPALSRNVDGKSAGSASDVVMSPSPSQTSINSEKSTSGSEHIDKDVGVSPLSEMYPSRYHSDPTPRVKEDYTTIQETITEYDIKPRNSNSEPAINGKLLEQAADLAKAKAAEREENAEHKKSIEHATSSPADLAGNAQPQQKLRRRESEKARRRQAAKVAAQIEANAKNTKHGDGDADGDSGGKTGNVEEPITEHRTWPRSKTEPESAEAPTGKKKKATKSEMRWHVVQNLIETEQSYVQSLQYLVKEYLNPLRKSESIVEPALVNEMFYQIPEILKYHEGFLKQLAVRVQDWSDNSKLGDIFVSSFTKCLLVDAYSQFINNFLRARTAVSAAALAKPGFLKYCEQRSRDHKEKLTLQDLMIMPVQRIPRYVLIITDLLKYTPAEHPDHGHLLSGLGEIKTLAERMNKGEQEIDQAEKEAERLRDLEASIEGITGLVLPRRKYKRQDLVAEMKGGLSKKDRCLFLFSDLLVCATVKRKQTSLRRGSLSLFSGQSAAEMNKYRLLWQSPLNDVELVTTGGDLKSPLKNSDQTYRDKLEQDLNTVSTISKLTESVSVPHQALDDAIRELASDLSRLLVEHRTQRSSNATFMSYENTVILNIGSREPIENYMFVFLSKEIKSSWEAYFLDAKQQLAYTKDSSPNFQNAIPINKSRSGLQFTCASPTVAARLTKRGTHCGSGDVWVASSDGCVGQVSMLSPLREFEQGTTYSPCQARILSISPVPGWKLAGINTTNVEYDFKDPVESNNSTLRSKSSGYHSDENISNNRRSVTTKAGREDIMAFDSSTDDEDMGDDSFTVSPSPPSFDGRLSPEGSSLGTAGSLDGDLSSDGGDDSDYHENPSSDDEGKPRHRSEKKGIEGHCGDVDEANQQPTVWMGAEDGYIYIFPVTSAVKQRRNKTKIQKNSAVQCILYVENQVFVGLANGELCVYKRSPNYAWEINAPKNITISSNVRITCMTAVLGRLWVGCNNQVVIVNTTTLEIETRFNASVDNSRSLHAMASSGMGVWISIQSLSVIRLYHASTCEHLADVDTKDAVHKMLAGSDAIIKQHKAACLRVTALLTCKDLLWIGTSAGVVLTLPLPIIAPNATSIQAPLDVTASPQGHTGHVRFLTAVEIGKPEEKDETASSQPANRSPRRSQLNIEKGNLPFPSENIFVISGGDGYEDFKSTANESAGREDSTNHLLIWKV</sequence>
<feature type="compositionally biased region" description="Polar residues" evidence="4">
    <location>
        <begin position="2085"/>
        <end position="2100"/>
    </location>
</feature>
<feature type="region of interest" description="Disordered" evidence="4">
    <location>
        <begin position="877"/>
        <end position="942"/>
    </location>
</feature>
<dbReference type="SMART" id="SM00325">
    <property type="entry name" value="RhoGEF"/>
    <property type="match status" value="1"/>
</dbReference>
<keyword evidence="6" id="KW-1185">Reference proteome</keyword>
<feature type="region of interest" description="Disordered" evidence="4">
    <location>
        <begin position="2078"/>
        <end position="2105"/>
    </location>
</feature>
<feature type="compositionally biased region" description="Basic and acidic residues" evidence="4">
    <location>
        <begin position="1795"/>
        <end position="1808"/>
    </location>
</feature>
<dbReference type="SUPFAM" id="SSF50978">
    <property type="entry name" value="WD40 repeat-like"/>
    <property type="match status" value="1"/>
</dbReference>
<dbReference type="SUPFAM" id="SSF50729">
    <property type="entry name" value="PH domain-like"/>
    <property type="match status" value="1"/>
</dbReference>
<keyword evidence="1" id="KW-0597">Phosphoprotein</keyword>
<protein>
    <submittedName>
        <fullName evidence="5">Rho guanine nucleotide exchange factor 17 isoform X1</fullName>
    </submittedName>
</protein>
<dbReference type="Pfam" id="PF00621">
    <property type="entry name" value="RhoGEF"/>
    <property type="match status" value="1"/>
</dbReference>
<feature type="compositionally biased region" description="Basic and acidic residues" evidence="4">
    <location>
        <begin position="799"/>
        <end position="821"/>
    </location>
</feature>
<dbReference type="PANTHER" id="PTHR12877:SF15">
    <property type="entry name" value="RHO GUANINE NUCLEOTIDE EXCHANGE FACTOR 17"/>
    <property type="match status" value="1"/>
</dbReference>
<dbReference type="InterPro" id="IPR000219">
    <property type="entry name" value="DH_dom"/>
</dbReference>
<dbReference type="InterPro" id="IPR011993">
    <property type="entry name" value="PH-like_dom_sf"/>
</dbReference>
<dbReference type="CDD" id="cd00160">
    <property type="entry name" value="RhoGEF"/>
    <property type="match status" value="1"/>
</dbReference>
<evidence type="ECO:0000256" key="3">
    <source>
        <dbReference type="SAM" id="Coils"/>
    </source>
</evidence>
<proteinExistence type="predicted"/>
<feature type="compositionally biased region" description="Polar residues" evidence="4">
    <location>
        <begin position="879"/>
        <end position="890"/>
    </location>
</feature>
<dbReference type="Pfam" id="PF19056">
    <property type="entry name" value="WD40_2"/>
    <property type="match status" value="1"/>
</dbReference>
<dbReference type="Gene3D" id="2.30.29.30">
    <property type="entry name" value="Pleckstrin-homology domain (PH domain)/Phosphotyrosine-binding domain (PTB)"/>
    <property type="match status" value="1"/>
</dbReference>
<dbReference type="InterPro" id="IPR039919">
    <property type="entry name" value="ARHGEF10/ARHGEF17"/>
</dbReference>
<comment type="caution">
    <text evidence="5">The sequence shown here is derived from an EMBL/GenBank/DDBJ whole genome shotgun (WGS) entry which is preliminary data.</text>
</comment>
<keyword evidence="2" id="KW-0344">Guanine-nucleotide releasing factor</keyword>
<gene>
    <name evidence="5" type="ORF">PACLA_8A013817</name>
</gene>
<feature type="compositionally biased region" description="Low complexity" evidence="4">
    <location>
        <begin position="74"/>
        <end position="83"/>
    </location>
</feature>
<name>A0A6S7FLI1_PARCT</name>
<feature type="compositionally biased region" description="Low complexity" evidence="4">
    <location>
        <begin position="1774"/>
        <end position="1790"/>
    </location>
</feature>
<evidence type="ECO:0000256" key="1">
    <source>
        <dbReference type="ARBA" id="ARBA00022553"/>
    </source>
</evidence>
<feature type="coiled-coil region" evidence="3">
    <location>
        <begin position="1362"/>
        <end position="1396"/>
    </location>
</feature>
<feature type="region of interest" description="Disordered" evidence="4">
    <location>
        <begin position="1700"/>
        <end position="1828"/>
    </location>
</feature>
<feature type="region of interest" description="Disordered" evidence="4">
    <location>
        <begin position="956"/>
        <end position="1183"/>
    </location>
</feature>
<dbReference type="Proteomes" id="UP001152795">
    <property type="component" value="Unassembled WGS sequence"/>
</dbReference>
<evidence type="ECO:0000256" key="2">
    <source>
        <dbReference type="ARBA" id="ARBA00022658"/>
    </source>
</evidence>
<dbReference type="GO" id="GO:0030036">
    <property type="term" value="P:actin cytoskeleton organization"/>
    <property type="evidence" value="ECO:0007669"/>
    <property type="project" value="TreeGrafter"/>
</dbReference>
<feature type="compositionally biased region" description="Low complexity" evidence="4">
    <location>
        <begin position="333"/>
        <end position="342"/>
    </location>
</feature>
<feature type="region of interest" description="Disordered" evidence="4">
    <location>
        <begin position="628"/>
        <end position="672"/>
    </location>
</feature>
<dbReference type="FunFam" id="1.20.900.10:FF:000003">
    <property type="entry name" value="Rho guanine nucleotide exchange factor 10 like"/>
    <property type="match status" value="1"/>
</dbReference>
<feature type="compositionally biased region" description="Basic and acidic residues" evidence="4">
    <location>
        <begin position="1069"/>
        <end position="1087"/>
    </location>
</feature>
<dbReference type="GO" id="GO:0005085">
    <property type="term" value="F:guanyl-nucleotide exchange factor activity"/>
    <property type="evidence" value="ECO:0007669"/>
    <property type="project" value="UniProtKB-KW"/>
</dbReference>
<dbReference type="Pfam" id="PF19057">
    <property type="entry name" value="PH_19"/>
    <property type="match status" value="1"/>
</dbReference>
<dbReference type="GO" id="GO:0051496">
    <property type="term" value="P:positive regulation of stress fiber assembly"/>
    <property type="evidence" value="ECO:0007669"/>
    <property type="project" value="UniProtKB-ARBA"/>
</dbReference>
<feature type="compositionally biased region" description="Low complexity" evidence="4">
    <location>
        <begin position="647"/>
        <end position="664"/>
    </location>
</feature>
<feature type="compositionally biased region" description="Basic and acidic residues" evidence="4">
    <location>
        <begin position="1155"/>
        <end position="1168"/>
    </location>
</feature>
<feature type="compositionally biased region" description="Low complexity" evidence="4">
    <location>
        <begin position="550"/>
        <end position="562"/>
    </location>
</feature>
<dbReference type="GO" id="GO:0005737">
    <property type="term" value="C:cytoplasm"/>
    <property type="evidence" value="ECO:0007669"/>
    <property type="project" value="UniProtKB-ARBA"/>
</dbReference>
<dbReference type="InterPro" id="IPR035899">
    <property type="entry name" value="DBL_dom_sf"/>
</dbReference>
<evidence type="ECO:0000313" key="6">
    <source>
        <dbReference type="Proteomes" id="UP001152795"/>
    </source>
</evidence>
<dbReference type="EMBL" id="CACRXK020000310">
    <property type="protein sequence ID" value="CAB3980655.1"/>
    <property type="molecule type" value="Genomic_DNA"/>
</dbReference>
<evidence type="ECO:0000256" key="4">
    <source>
        <dbReference type="SAM" id="MobiDB-lite"/>
    </source>
</evidence>
<feature type="compositionally biased region" description="Basic and acidic residues" evidence="4">
    <location>
        <begin position="925"/>
        <end position="942"/>
    </location>
</feature>
<dbReference type="PANTHER" id="PTHR12877">
    <property type="entry name" value="RHO GUANINE NUCLEOTIDE EXCHANGE FACTOR"/>
    <property type="match status" value="1"/>
</dbReference>
<feature type="compositionally biased region" description="Basic and acidic residues" evidence="4">
    <location>
        <begin position="1022"/>
        <end position="1034"/>
    </location>
</feature>
<dbReference type="SUPFAM" id="SSF48065">
    <property type="entry name" value="DBL homology domain (DH-domain)"/>
    <property type="match status" value="1"/>
</dbReference>
<evidence type="ECO:0000313" key="5">
    <source>
        <dbReference type="EMBL" id="CAB3980655.1"/>
    </source>
</evidence>
<dbReference type="OrthoDB" id="4066896at2759"/>
<feature type="region of interest" description="Disordered" evidence="4">
    <location>
        <begin position="780"/>
        <end position="842"/>
    </location>
</feature>
<feature type="region of interest" description="Disordered" evidence="4">
    <location>
        <begin position="509"/>
        <end position="567"/>
    </location>
</feature>
<feature type="compositionally biased region" description="Basic and acidic residues" evidence="4">
    <location>
        <begin position="88"/>
        <end position="105"/>
    </location>
</feature>
<feature type="compositionally biased region" description="Basic and acidic residues" evidence="4">
    <location>
        <begin position="742"/>
        <end position="761"/>
    </location>
</feature>
<dbReference type="InterPro" id="IPR036322">
    <property type="entry name" value="WD40_repeat_dom_sf"/>
</dbReference>
<dbReference type="Gene3D" id="1.20.900.10">
    <property type="entry name" value="Dbl homology (DH) domain"/>
    <property type="match status" value="1"/>
</dbReference>
<organism evidence="5 6">
    <name type="scientific">Paramuricea clavata</name>
    <name type="common">Red gorgonian</name>
    <name type="synonym">Violescent sea-whip</name>
    <dbReference type="NCBI Taxonomy" id="317549"/>
    <lineage>
        <taxon>Eukaryota</taxon>
        <taxon>Metazoa</taxon>
        <taxon>Cnidaria</taxon>
        <taxon>Anthozoa</taxon>
        <taxon>Octocorallia</taxon>
        <taxon>Malacalcyonacea</taxon>
        <taxon>Plexauridae</taxon>
        <taxon>Paramuricea</taxon>
    </lineage>
</organism>
<feature type="compositionally biased region" description="Basic and acidic residues" evidence="4">
    <location>
        <begin position="1815"/>
        <end position="1824"/>
    </location>
</feature>
<keyword evidence="3" id="KW-0175">Coiled coil</keyword>